<organism evidence="1 2">
    <name type="scientific">Sutterella massiliensis</name>
    <dbReference type="NCBI Taxonomy" id="1816689"/>
    <lineage>
        <taxon>Bacteria</taxon>
        <taxon>Pseudomonadati</taxon>
        <taxon>Pseudomonadota</taxon>
        <taxon>Betaproteobacteria</taxon>
        <taxon>Burkholderiales</taxon>
        <taxon>Sutterellaceae</taxon>
        <taxon>Sutterella</taxon>
    </lineage>
</organism>
<gene>
    <name evidence="1" type="ORF">H6A60_13405</name>
</gene>
<proteinExistence type="predicted"/>
<dbReference type="RefSeq" id="WP_369126663.1">
    <property type="nucleotide sequence ID" value="NZ_JACJJC010000550.1"/>
</dbReference>
<dbReference type="Proteomes" id="UP000715095">
    <property type="component" value="Unassembled WGS sequence"/>
</dbReference>
<keyword evidence="2" id="KW-1185">Reference proteome</keyword>
<comment type="caution">
    <text evidence="1">The sequence shown here is derived from an EMBL/GenBank/DDBJ whole genome shotgun (WGS) entry which is preliminary data.</text>
</comment>
<dbReference type="Pfam" id="PF07494">
    <property type="entry name" value="Reg_prop"/>
    <property type="match status" value="1"/>
</dbReference>
<protein>
    <submittedName>
        <fullName evidence="1">Uncharacterized protein</fullName>
    </submittedName>
</protein>
<dbReference type="InterPro" id="IPR011110">
    <property type="entry name" value="Reg_prop"/>
</dbReference>
<accession>A0ABS2DVT7</accession>
<reference evidence="1 2" key="1">
    <citation type="journal article" date="2021" name="Sci. Rep.">
        <title>The distribution of antibiotic resistance genes in chicken gut microbiota commensals.</title>
        <authorList>
            <person name="Juricova H."/>
            <person name="Matiasovicova J."/>
            <person name="Kubasova T."/>
            <person name="Cejkova D."/>
            <person name="Rychlik I."/>
        </authorList>
    </citation>
    <scope>NUCLEOTIDE SEQUENCE [LARGE SCALE GENOMIC DNA]</scope>
    <source>
        <strain evidence="1 2">An829</strain>
    </source>
</reference>
<dbReference type="EMBL" id="JACJJC010000550">
    <property type="protein sequence ID" value="MBM6705461.1"/>
    <property type="molecule type" value="Genomic_DNA"/>
</dbReference>
<dbReference type="Gene3D" id="2.130.10.10">
    <property type="entry name" value="YVTN repeat-like/Quinoprotein amine dehydrogenase"/>
    <property type="match status" value="1"/>
</dbReference>
<sequence>MNPGDAPGHLRFANISEAQGLPNNTVYGLRADGTGNIWISTNFGLARLDPKTNAI</sequence>
<feature type="non-terminal residue" evidence="1">
    <location>
        <position position="55"/>
    </location>
</feature>
<name>A0ABS2DVT7_9BURK</name>
<dbReference type="InterPro" id="IPR015943">
    <property type="entry name" value="WD40/YVTN_repeat-like_dom_sf"/>
</dbReference>
<evidence type="ECO:0000313" key="2">
    <source>
        <dbReference type="Proteomes" id="UP000715095"/>
    </source>
</evidence>
<evidence type="ECO:0000313" key="1">
    <source>
        <dbReference type="EMBL" id="MBM6705461.1"/>
    </source>
</evidence>